<proteinExistence type="predicted"/>
<dbReference type="EMBL" id="JARBHB010000012">
    <property type="protein sequence ID" value="KAJ8871773.1"/>
    <property type="molecule type" value="Genomic_DNA"/>
</dbReference>
<accession>A0ABQ9GIC1</accession>
<keyword evidence="6" id="KW-0472">Membrane</keyword>
<dbReference type="InterPro" id="IPR050173">
    <property type="entry name" value="ABC_transporter_C-like"/>
</dbReference>
<evidence type="ECO:0000313" key="8">
    <source>
        <dbReference type="EMBL" id="KAJ8871773.1"/>
    </source>
</evidence>
<feature type="domain" description="ABC transmembrane type-1" evidence="7">
    <location>
        <begin position="1"/>
        <end position="93"/>
    </location>
</feature>
<dbReference type="Proteomes" id="UP001159363">
    <property type="component" value="Chromosome 11"/>
</dbReference>
<dbReference type="PANTHER" id="PTHR24223:SF415">
    <property type="entry name" value="FI20190P1"/>
    <property type="match status" value="1"/>
</dbReference>
<evidence type="ECO:0000259" key="7">
    <source>
        <dbReference type="PROSITE" id="PS50929"/>
    </source>
</evidence>
<dbReference type="InterPro" id="IPR036640">
    <property type="entry name" value="ABC1_TM_sf"/>
</dbReference>
<keyword evidence="3" id="KW-0547">Nucleotide-binding</keyword>
<dbReference type="Pfam" id="PF00664">
    <property type="entry name" value="ABC_membrane"/>
    <property type="match status" value="1"/>
</dbReference>
<evidence type="ECO:0000256" key="6">
    <source>
        <dbReference type="ARBA" id="ARBA00023136"/>
    </source>
</evidence>
<dbReference type="SUPFAM" id="SSF90123">
    <property type="entry name" value="ABC transporter transmembrane region"/>
    <property type="match status" value="1"/>
</dbReference>
<keyword evidence="4" id="KW-0067">ATP-binding</keyword>
<keyword evidence="9" id="KW-1185">Reference proteome</keyword>
<dbReference type="Gene3D" id="1.20.1560.10">
    <property type="entry name" value="ABC transporter type 1, transmembrane domain"/>
    <property type="match status" value="1"/>
</dbReference>
<keyword evidence="2" id="KW-0812">Transmembrane</keyword>
<evidence type="ECO:0000256" key="4">
    <source>
        <dbReference type="ARBA" id="ARBA00022840"/>
    </source>
</evidence>
<reference evidence="8 9" key="1">
    <citation type="submission" date="2023-02" db="EMBL/GenBank/DDBJ databases">
        <title>LHISI_Scaffold_Assembly.</title>
        <authorList>
            <person name="Stuart O.P."/>
            <person name="Cleave R."/>
            <person name="Magrath M.J.L."/>
            <person name="Mikheyev A.S."/>
        </authorList>
    </citation>
    <scope>NUCLEOTIDE SEQUENCE [LARGE SCALE GENOMIC DNA]</scope>
    <source>
        <strain evidence="8">Daus_M_001</strain>
        <tissue evidence="8">Leg muscle</tissue>
    </source>
</reference>
<keyword evidence="1" id="KW-0813">Transport</keyword>
<evidence type="ECO:0000256" key="2">
    <source>
        <dbReference type="ARBA" id="ARBA00022692"/>
    </source>
</evidence>
<dbReference type="PROSITE" id="PS50929">
    <property type="entry name" value="ABC_TM1F"/>
    <property type="match status" value="1"/>
</dbReference>
<organism evidence="8 9">
    <name type="scientific">Dryococelus australis</name>
    <dbReference type="NCBI Taxonomy" id="614101"/>
    <lineage>
        <taxon>Eukaryota</taxon>
        <taxon>Metazoa</taxon>
        <taxon>Ecdysozoa</taxon>
        <taxon>Arthropoda</taxon>
        <taxon>Hexapoda</taxon>
        <taxon>Insecta</taxon>
        <taxon>Pterygota</taxon>
        <taxon>Neoptera</taxon>
        <taxon>Polyneoptera</taxon>
        <taxon>Phasmatodea</taxon>
        <taxon>Verophasmatodea</taxon>
        <taxon>Anareolatae</taxon>
        <taxon>Phasmatidae</taxon>
        <taxon>Eurycanthinae</taxon>
        <taxon>Dryococelus</taxon>
    </lineage>
</organism>
<evidence type="ECO:0000313" key="9">
    <source>
        <dbReference type="Proteomes" id="UP001159363"/>
    </source>
</evidence>
<dbReference type="PANTHER" id="PTHR24223">
    <property type="entry name" value="ATP-BINDING CASSETTE SUB-FAMILY C"/>
    <property type="match status" value="1"/>
</dbReference>
<evidence type="ECO:0000256" key="3">
    <source>
        <dbReference type="ARBA" id="ARBA00022741"/>
    </source>
</evidence>
<gene>
    <name evidence="8" type="ORF">PR048_028113</name>
</gene>
<evidence type="ECO:0000256" key="1">
    <source>
        <dbReference type="ARBA" id="ARBA00022448"/>
    </source>
</evidence>
<protein>
    <recommendedName>
        <fullName evidence="7">ABC transmembrane type-1 domain-containing protein</fullName>
    </recommendedName>
</protein>
<name>A0ABQ9GIC1_9NEOP</name>
<comment type="caution">
    <text evidence="8">The sequence shown here is derived from an EMBL/GenBank/DDBJ whole genome shotgun (WGS) entry which is preliminary data.</text>
</comment>
<sequence>MKCASWLRLKITSRTAERIGLVSEVIHSIQFVKMFAWEKPFEKLIEFSRRKEVDIFTRASYLRGLSISFMAFPERVALLLTLASYVLLGNYDITADKVSNQTVPLYQTIWFF</sequence>
<keyword evidence="5" id="KW-1133">Transmembrane helix</keyword>
<evidence type="ECO:0000256" key="5">
    <source>
        <dbReference type="ARBA" id="ARBA00022989"/>
    </source>
</evidence>
<dbReference type="InterPro" id="IPR011527">
    <property type="entry name" value="ABC1_TM_dom"/>
</dbReference>